<organism evidence="1">
    <name type="scientific">hydrothermal vent metagenome</name>
    <dbReference type="NCBI Taxonomy" id="652676"/>
    <lineage>
        <taxon>unclassified sequences</taxon>
        <taxon>metagenomes</taxon>
        <taxon>ecological metagenomes</taxon>
    </lineage>
</organism>
<dbReference type="PIRSF" id="PIRSF034934">
    <property type="entry name" value="AbiF_AbiD"/>
    <property type="match status" value="1"/>
</dbReference>
<dbReference type="AlphaFoldDB" id="A0A1W1E9X0"/>
<dbReference type="InterPro" id="IPR011664">
    <property type="entry name" value="Abi_system_AbiD/AbiF-like"/>
</dbReference>
<dbReference type="EMBL" id="FPIB01000020">
    <property type="protein sequence ID" value="SFV90699.1"/>
    <property type="molecule type" value="Genomic_DNA"/>
</dbReference>
<dbReference type="Pfam" id="PF07751">
    <property type="entry name" value="Abi_2"/>
    <property type="match status" value="1"/>
</dbReference>
<gene>
    <name evidence="1" type="ORF">MNB_SV-4-1415</name>
</gene>
<accession>A0A1W1E9X0</accession>
<evidence type="ECO:0000313" key="1">
    <source>
        <dbReference type="EMBL" id="SFV90699.1"/>
    </source>
</evidence>
<sequence length="289" mass="34221">MISSNFIKTHLTYDEQITLLESRGLLVEDKALAKRKLKYISYYRLSAYFLPFQKEKDVFIDGTRFEDILRIYYFDKALRKIIFNAIETIEINIRADIAYNLSKQTGAFGYMEKQNLNICYTNYLNLMQTIQRETHRSKEAFVAHFKKKYRSDILPIWMVVEIISFSTLSKFFKALKSNQESLTATLNVPPKVLKNWLHVINHIRNICAHHGRLWNKQFAIKALIPKRIPQFKELKNDKMFTVIIILNHMFKHMDTGDGFIDKIKNLLEEYPKIPLEALGFPEDWEERLA</sequence>
<dbReference type="InterPro" id="IPR017034">
    <property type="entry name" value="Abi_system_AbiD/AbiF"/>
</dbReference>
<protein>
    <submittedName>
        <fullName evidence="1">Abortive infection bacteriophage resistance protein</fullName>
    </submittedName>
</protein>
<name>A0A1W1E9X0_9ZZZZ</name>
<proteinExistence type="predicted"/>
<reference evidence="1" key="1">
    <citation type="submission" date="2016-10" db="EMBL/GenBank/DDBJ databases">
        <authorList>
            <person name="de Groot N.N."/>
        </authorList>
    </citation>
    <scope>NUCLEOTIDE SEQUENCE</scope>
</reference>